<protein>
    <submittedName>
        <fullName evidence="1">Uncharacterized protein</fullName>
    </submittedName>
</protein>
<dbReference type="AlphaFoldDB" id="M4VH27"/>
<name>M4VH27_9BACT</name>
<accession>M4VH27</accession>
<evidence type="ECO:0000313" key="1">
    <source>
        <dbReference type="EMBL" id="AGH98687.1"/>
    </source>
</evidence>
<dbReference type="OrthoDB" id="9834255at2"/>
<organism evidence="1 2">
    <name type="scientific">Micavibrio aeruginosavorus EPB</name>
    <dbReference type="NCBI Taxonomy" id="349215"/>
    <lineage>
        <taxon>Bacteria</taxon>
        <taxon>Pseudomonadati</taxon>
        <taxon>Bdellovibrionota</taxon>
        <taxon>Bdellovibrionia</taxon>
        <taxon>Bdellovibrionales</taxon>
        <taxon>Pseudobdellovibrionaceae</taxon>
        <taxon>Micavibrio</taxon>
    </lineage>
</organism>
<dbReference type="KEGG" id="man:A11S_1885"/>
<proteinExistence type="predicted"/>
<gene>
    <name evidence="1" type="ORF">A11S_1885</name>
</gene>
<dbReference type="RefSeq" id="WP_015468214.1">
    <property type="nucleotide sequence ID" value="NC_020812.1"/>
</dbReference>
<dbReference type="HOGENOM" id="CLU_2142971_0_0_5"/>
<dbReference type="EMBL" id="CP003538">
    <property type="protein sequence ID" value="AGH98687.1"/>
    <property type="molecule type" value="Genomic_DNA"/>
</dbReference>
<dbReference type="Proteomes" id="UP000011932">
    <property type="component" value="Chromosome"/>
</dbReference>
<sequence length="113" mass="12830">MTPHIKEYYRIGTEHIILVMTPERRALQAWVADDEQNTLLRKDVRIIDIQHGDGEPLTQDMFDAFCTEHKIDPSIPDRSIALSFRLSSASTTTINIVPTPSAMFARTYCPSPL</sequence>
<evidence type="ECO:0000313" key="2">
    <source>
        <dbReference type="Proteomes" id="UP000011932"/>
    </source>
</evidence>
<reference evidence="1 2" key="1">
    <citation type="journal article" date="2013" name="ISME J.">
        <title>By their genes ye shall know them: genomic signatures of predatory bacteria.</title>
        <authorList>
            <person name="Pasternak Z."/>
            <person name="Pietrokovski S."/>
            <person name="Rotem O."/>
            <person name="Gophna U."/>
            <person name="Lurie-Weinberger M.N."/>
            <person name="Jurkevitch E."/>
        </authorList>
    </citation>
    <scope>NUCLEOTIDE SEQUENCE [LARGE SCALE GENOMIC DNA]</scope>
    <source>
        <strain evidence="1">EPB</strain>
    </source>
</reference>